<dbReference type="SMART" id="SM00062">
    <property type="entry name" value="PBPb"/>
    <property type="match status" value="1"/>
</dbReference>
<feature type="domain" description="Solute-binding protein family 3/N-terminal" evidence="6">
    <location>
        <begin position="50"/>
        <end position="273"/>
    </location>
</feature>
<dbReference type="GO" id="GO:0016020">
    <property type="term" value="C:membrane"/>
    <property type="evidence" value="ECO:0007669"/>
    <property type="project" value="InterPro"/>
</dbReference>
<reference evidence="8 9" key="1">
    <citation type="submission" date="2019-09" db="EMBL/GenBank/DDBJ databases">
        <title>Actinomadura physcomitrii sp. nov., a novel actinomycete isolated from moss [Physcomitrium sphaericum (Ludw) Fuernr].</title>
        <authorList>
            <person name="Zhuang X."/>
            <person name="Liu C."/>
        </authorList>
    </citation>
    <scope>NUCLEOTIDE SEQUENCE [LARGE SCALE GENOMIC DNA]</scope>
    <source>
        <strain evidence="8 9">HMC1</strain>
    </source>
</reference>
<dbReference type="PROSITE" id="PS51257">
    <property type="entry name" value="PROKAR_LIPOPROTEIN"/>
    <property type="match status" value="1"/>
</dbReference>
<gene>
    <name evidence="8" type="ORF">F8566_34880</name>
</gene>
<dbReference type="SMART" id="SM00079">
    <property type="entry name" value="PBPe"/>
    <property type="match status" value="1"/>
</dbReference>
<evidence type="ECO:0000256" key="4">
    <source>
        <dbReference type="RuleBase" id="RU003744"/>
    </source>
</evidence>
<accession>A0A6H9YKB9</accession>
<dbReference type="EMBL" id="WBMT01000019">
    <property type="protein sequence ID" value="KAB2343327.1"/>
    <property type="molecule type" value="Genomic_DNA"/>
</dbReference>
<dbReference type="OrthoDB" id="8454826at2"/>
<proteinExistence type="inferred from homology"/>
<dbReference type="AlphaFoldDB" id="A0A6H9YKB9"/>
<dbReference type="RefSeq" id="WP_151566130.1">
    <property type="nucleotide sequence ID" value="NZ_WBMT01000019.1"/>
</dbReference>
<dbReference type="Pfam" id="PF00497">
    <property type="entry name" value="SBP_bac_3"/>
    <property type="match status" value="1"/>
</dbReference>
<dbReference type="InterPro" id="IPR018313">
    <property type="entry name" value="SBP_3_CS"/>
</dbReference>
<organism evidence="8 9">
    <name type="scientific">Actinomadura rudentiformis</name>
    <dbReference type="NCBI Taxonomy" id="359158"/>
    <lineage>
        <taxon>Bacteria</taxon>
        <taxon>Bacillati</taxon>
        <taxon>Actinomycetota</taxon>
        <taxon>Actinomycetes</taxon>
        <taxon>Streptosporangiales</taxon>
        <taxon>Thermomonosporaceae</taxon>
        <taxon>Actinomadura</taxon>
    </lineage>
</organism>
<feature type="domain" description="Ionotropic glutamate receptor C-terminal" evidence="7">
    <location>
        <begin position="50"/>
        <end position="272"/>
    </location>
</feature>
<dbReference type="GO" id="GO:0030313">
    <property type="term" value="C:cell envelope"/>
    <property type="evidence" value="ECO:0007669"/>
    <property type="project" value="UniProtKB-SubCell"/>
</dbReference>
<dbReference type="Proteomes" id="UP000468735">
    <property type="component" value="Unassembled WGS sequence"/>
</dbReference>
<evidence type="ECO:0000313" key="9">
    <source>
        <dbReference type="Proteomes" id="UP000468735"/>
    </source>
</evidence>
<sequence length="281" mass="29819">MIIGSLRRSVVATAALALTGLLALSACGDDGGDTGGTKAAGGYKPVKAGKLTVCTNLPYPPFQFDQGGKTVGFDVDMIDLAAKKLGLTQEITSLDFNLIKSGAALNSRKCDVAAAGMTITDERKQVLNFSRPYFPEYLALLVKKGSGLKTLDDVKAKNLKLGVQADTTSLDMAKEKGFTPKEFKDSGKQLLALQSGQVDAVLQDLPVVNDWMKKGDISGKFEVAGEIPTGKQYGFAARKTGSEDLIKAINEAVTESIKNGTWAATYKKWIGSEPKSMPAES</sequence>
<evidence type="ECO:0000259" key="6">
    <source>
        <dbReference type="SMART" id="SM00062"/>
    </source>
</evidence>
<dbReference type="GO" id="GO:0015276">
    <property type="term" value="F:ligand-gated monoatomic ion channel activity"/>
    <property type="evidence" value="ECO:0007669"/>
    <property type="project" value="InterPro"/>
</dbReference>
<evidence type="ECO:0000256" key="2">
    <source>
        <dbReference type="ARBA" id="ARBA00010333"/>
    </source>
</evidence>
<dbReference type="SUPFAM" id="SSF53850">
    <property type="entry name" value="Periplasmic binding protein-like II"/>
    <property type="match status" value="1"/>
</dbReference>
<feature type="chain" id="PRO_5026336720" evidence="5">
    <location>
        <begin position="29"/>
        <end position="281"/>
    </location>
</feature>
<evidence type="ECO:0000256" key="1">
    <source>
        <dbReference type="ARBA" id="ARBA00004196"/>
    </source>
</evidence>
<evidence type="ECO:0000256" key="5">
    <source>
        <dbReference type="SAM" id="SignalP"/>
    </source>
</evidence>
<dbReference type="Gene3D" id="3.40.190.10">
    <property type="entry name" value="Periplasmic binding protein-like II"/>
    <property type="match status" value="2"/>
</dbReference>
<keyword evidence="3 5" id="KW-0732">Signal</keyword>
<evidence type="ECO:0000256" key="3">
    <source>
        <dbReference type="ARBA" id="ARBA00022729"/>
    </source>
</evidence>
<dbReference type="PANTHER" id="PTHR35936:SF17">
    <property type="entry name" value="ARGININE-BINDING EXTRACELLULAR PROTEIN ARTP"/>
    <property type="match status" value="1"/>
</dbReference>
<comment type="caution">
    <text evidence="8">The sequence shown here is derived from an EMBL/GenBank/DDBJ whole genome shotgun (WGS) entry which is preliminary data.</text>
</comment>
<feature type="signal peptide" evidence="5">
    <location>
        <begin position="1"/>
        <end position="28"/>
    </location>
</feature>
<dbReference type="PANTHER" id="PTHR35936">
    <property type="entry name" value="MEMBRANE-BOUND LYTIC MUREIN TRANSGLYCOSYLASE F"/>
    <property type="match status" value="1"/>
</dbReference>
<dbReference type="PROSITE" id="PS01039">
    <property type="entry name" value="SBP_BACTERIAL_3"/>
    <property type="match status" value="1"/>
</dbReference>
<evidence type="ECO:0000259" key="7">
    <source>
        <dbReference type="SMART" id="SM00079"/>
    </source>
</evidence>
<comment type="subcellular location">
    <subcellularLocation>
        <location evidence="1">Cell envelope</location>
    </subcellularLocation>
</comment>
<comment type="similarity">
    <text evidence="2 4">Belongs to the bacterial solute-binding protein 3 family.</text>
</comment>
<name>A0A6H9YKB9_9ACTN</name>
<dbReference type="CDD" id="cd13530">
    <property type="entry name" value="PBP2_peptides_like"/>
    <property type="match status" value="1"/>
</dbReference>
<dbReference type="InterPro" id="IPR001320">
    <property type="entry name" value="Iontro_rcpt_C"/>
</dbReference>
<dbReference type="InterPro" id="IPR001638">
    <property type="entry name" value="Solute-binding_3/MltF_N"/>
</dbReference>
<evidence type="ECO:0000313" key="8">
    <source>
        <dbReference type="EMBL" id="KAB2343327.1"/>
    </source>
</evidence>
<keyword evidence="9" id="KW-1185">Reference proteome</keyword>
<protein>
    <submittedName>
        <fullName evidence="8">Amino acid ABC transporter substrate-binding protein</fullName>
    </submittedName>
</protein>